<feature type="compositionally biased region" description="Basic and acidic residues" evidence="9">
    <location>
        <begin position="905"/>
        <end position="929"/>
    </location>
</feature>
<comment type="similarity">
    <text evidence="2">Belongs to the SNF2/RAD54 helicase family.</text>
</comment>
<feature type="domain" description="Helicase C-terminal" evidence="11">
    <location>
        <begin position="1587"/>
        <end position="1767"/>
    </location>
</feature>
<dbReference type="SMART" id="SM00487">
    <property type="entry name" value="DEXDc"/>
    <property type="match status" value="1"/>
</dbReference>
<evidence type="ECO:0000256" key="9">
    <source>
        <dbReference type="SAM" id="MobiDB-lite"/>
    </source>
</evidence>
<keyword evidence="8" id="KW-0539">Nucleus</keyword>
<feature type="compositionally biased region" description="Basic and acidic residues" evidence="9">
    <location>
        <begin position="62"/>
        <end position="73"/>
    </location>
</feature>
<dbReference type="PANTHER" id="PTHR45797:SF3">
    <property type="entry name" value="TRANSCRIPTIONAL REGULATOR ATRX HOMOLOG"/>
    <property type="match status" value="1"/>
</dbReference>
<feature type="compositionally biased region" description="Basic and acidic residues" evidence="9">
    <location>
        <begin position="624"/>
        <end position="642"/>
    </location>
</feature>
<dbReference type="InterPro" id="IPR000330">
    <property type="entry name" value="SNF2_N"/>
</dbReference>
<feature type="compositionally biased region" description="Basic and acidic residues" evidence="9">
    <location>
        <begin position="328"/>
        <end position="339"/>
    </location>
</feature>
<dbReference type="InterPro" id="IPR001650">
    <property type="entry name" value="Helicase_C-like"/>
</dbReference>
<feature type="compositionally biased region" description="Basic and acidic residues" evidence="9">
    <location>
        <begin position="99"/>
        <end position="108"/>
    </location>
</feature>
<keyword evidence="7" id="KW-0238">DNA-binding</keyword>
<evidence type="ECO:0000256" key="7">
    <source>
        <dbReference type="ARBA" id="ARBA00023125"/>
    </source>
</evidence>
<feature type="domain" description="Helicase ATP-binding" evidence="10">
    <location>
        <begin position="1173"/>
        <end position="1359"/>
    </location>
</feature>
<feature type="compositionally biased region" description="Basic and acidic residues" evidence="9">
    <location>
        <begin position="269"/>
        <end position="280"/>
    </location>
</feature>
<evidence type="ECO:0000256" key="6">
    <source>
        <dbReference type="ARBA" id="ARBA00022840"/>
    </source>
</evidence>
<feature type="region of interest" description="Disordered" evidence="9">
    <location>
        <begin position="62"/>
        <end position="503"/>
    </location>
</feature>
<keyword evidence="13" id="KW-1185">Reference proteome</keyword>
<keyword evidence="3" id="KW-0547">Nucleotide-binding</keyword>
<dbReference type="Proteomes" id="UP001652700">
    <property type="component" value="Unplaced"/>
</dbReference>
<dbReference type="PROSITE" id="PS51194">
    <property type="entry name" value="HELICASE_CTER"/>
    <property type="match status" value="1"/>
</dbReference>
<feature type="compositionally biased region" description="Basic and acidic residues" evidence="9">
    <location>
        <begin position="451"/>
        <end position="499"/>
    </location>
</feature>
<dbReference type="SUPFAM" id="SSF52540">
    <property type="entry name" value="P-loop containing nucleoside triphosphate hydrolases"/>
    <property type="match status" value="2"/>
</dbReference>
<dbReference type="CDD" id="cd18793">
    <property type="entry name" value="SF2_C_SNF"/>
    <property type="match status" value="1"/>
</dbReference>
<organism evidence="12 13">
    <name type="scientific">Diabrotica virgifera virgifera</name>
    <name type="common">western corn rootworm</name>
    <dbReference type="NCBI Taxonomy" id="50390"/>
    <lineage>
        <taxon>Eukaryota</taxon>
        <taxon>Metazoa</taxon>
        <taxon>Ecdysozoa</taxon>
        <taxon>Arthropoda</taxon>
        <taxon>Hexapoda</taxon>
        <taxon>Insecta</taxon>
        <taxon>Pterygota</taxon>
        <taxon>Neoptera</taxon>
        <taxon>Endopterygota</taxon>
        <taxon>Coleoptera</taxon>
        <taxon>Polyphaga</taxon>
        <taxon>Cucujiformia</taxon>
        <taxon>Chrysomeloidea</taxon>
        <taxon>Chrysomelidae</taxon>
        <taxon>Galerucinae</taxon>
        <taxon>Diabroticina</taxon>
        <taxon>Diabroticites</taxon>
        <taxon>Diabrotica</taxon>
    </lineage>
</organism>
<feature type="compositionally biased region" description="Basic residues" evidence="9">
    <location>
        <begin position="988"/>
        <end position="1002"/>
    </location>
</feature>
<evidence type="ECO:0000256" key="5">
    <source>
        <dbReference type="ARBA" id="ARBA00022806"/>
    </source>
</evidence>
<feature type="compositionally biased region" description="Basic and acidic residues" evidence="9">
    <location>
        <begin position="428"/>
        <end position="442"/>
    </location>
</feature>
<dbReference type="PANTHER" id="PTHR45797">
    <property type="entry name" value="RAD54-LIKE"/>
    <property type="match status" value="1"/>
</dbReference>
<dbReference type="EnsemblMetazoa" id="XM_050653173.1">
    <property type="protein sequence ID" value="XP_050509130.1"/>
    <property type="gene ID" value="LOC126886299"/>
</dbReference>
<dbReference type="RefSeq" id="XP_050509130.1">
    <property type="nucleotide sequence ID" value="XM_050653173.1"/>
</dbReference>
<evidence type="ECO:0000259" key="10">
    <source>
        <dbReference type="PROSITE" id="PS51192"/>
    </source>
</evidence>
<dbReference type="Gene3D" id="3.40.50.10810">
    <property type="entry name" value="Tandem AAA-ATPase domain"/>
    <property type="match status" value="1"/>
</dbReference>
<dbReference type="GeneID" id="126886299"/>
<feature type="compositionally biased region" description="Basic residues" evidence="9">
    <location>
        <begin position="1533"/>
        <end position="1545"/>
    </location>
</feature>
<feature type="compositionally biased region" description="Polar residues" evidence="9">
    <location>
        <begin position="74"/>
        <end position="90"/>
    </location>
</feature>
<dbReference type="InterPro" id="IPR038718">
    <property type="entry name" value="SNF2-like_sf"/>
</dbReference>
<feature type="compositionally biased region" description="Basic and acidic residues" evidence="9">
    <location>
        <begin position="348"/>
        <end position="368"/>
    </location>
</feature>
<dbReference type="InterPro" id="IPR014001">
    <property type="entry name" value="Helicase_ATP-bd"/>
</dbReference>
<evidence type="ECO:0000259" key="11">
    <source>
        <dbReference type="PROSITE" id="PS51194"/>
    </source>
</evidence>
<feature type="region of interest" description="Disordered" evidence="9">
    <location>
        <begin position="521"/>
        <end position="667"/>
    </location>
</feature>
<proteinExistence type="inferred from homology"/>
<feature type="compositionally biased region" description="Basic residues" evidence="9">
    <location>
        <begin position="611"/>
        <end position="621"/>
    </location>
</feature>
<evidence type="ECO:0000256" key="8">
    <source>
        <dbReference type="ARBA" id="ARBA00023242"/>
    </source>
</evidence>
<reference evidence="12" key="1">
    <citation type="submission" date="2025-05" db="UniProtKB">
        <authorList>
            <consortium name="EnsemblMetazoa"/>
        </authorList>
    </citation>
    <scope>IDENTIFICATION</scope>
</reference>
<feature type="compositionally biased region" description="Basic and acidic residues" evidence="9">
    <location>
        <begin position="149"/>
        <end position="159"/>
    </location>
</feature>
<evidence type="ECO:0000256" key="4">
    <source>
        <dbReference type="ARBA" id="ARBA00022801"/>
    </source>
</evidence>
<evidence type="ECO:0000313" key="13">
    <source>
        <dbReference type="Proteomes" id="UP001652700"/>
    </source>
</evidence>
<evidence type="ECO:0000313" key="12">
    <source>
        <dbReference type="EnsemblMetazoa" id="XP_050509130.1"/>
    </source>
</evidence>
<feature type="compositionally biased region" description="Basic and acidic residues" evidence="9">
    <location>
        <begin position="246"/>
        <end position="256"/>
    </location>
</feature>
<name>A0ABM5KG12_DIAVI</name>
<sequence>MSNEEIVNTVLEGIAKVKDYIDYIDKEICLNKNSSDEETKEVIEKLFSLSKATKDKFDDYYKNKQKESEESQTDKSVPNNVANGLDSSVESEYWTEKTILLDDSHNADDQNASNGISTNDTPEPVDNLDGETTTTDEPMAKTRRKNKKNPQDSEVDKSDNTTNDKLIDTSQEETAVEETTVEKDNKDKEDPPTPPEETETEEATVEKDSLTTQEEIAAEETTVENDNKNKEDPLPTPEETAIEAATVEKDKNRDDSLSTQEEIAAEETTVEKDNKNKEDSLTTQEKTAVQETTMKKDKKGKKNKNNEDPLTSDAAENTPEITAVEETTIEKDKKNKNKEGPLTSDVAEETRETTAVEEKTMKKDKKDSLTSGAAEKVQEKTAVQETTIEKDKKNKNKEDPLTSDAAEKTQETTAVEETTMKKDKKKKNKEDPLTSDAAEKTQETTAVEETTMEKDKKKKNKEDPLTSDAAEKEDRTEKDNVDAADAEVKTEPPRIRLVDLNKLIDPNIRKKVTFDSSIIVLSSSDEENSVPQVTNTKNTRSNSKKSSENVDNKSKSNSTKRKDKNSTVSVDADNEAEIKISDSESDSTSRKSKRLKSVQNNKVLMRESLKAKFKRPSKTTNKKSAADKSDGSSSDSDHEKSKTSKRSGVQPRRKSNDVKLNSKVYVPLPLYGCDKMKEVFNKNQESFAVLSVEKLKLLRKSKRGRKSPGDSSSDTEKSRKKKSKTTVISDDSDNEGDSSKTTRSKKTTKDVDADLNDDTSNSKKSGKRVKNDKDSEEENPSNKDIKTKDKDVESGEDKSSKKSVKTKEDDSENNENVVISDSEEEVSTKKNKKSQPEDDKTTKKGSKNKKAKDAEESKKKTKTKKGSNNNSDAESVDGDKKSQSDADSDSPSTSSKNGNKKKKTKNSDSSKESEDEDKVKDKNDKSNKTDDEDDSSKKISTISSDDSDADTSVQKVTINSSDSETEDKKKKTITLDSSDSDDDFATRKKEKKKELSKKKKVKIVLSDSDESDTEKKAKREASDSEESDKSDKSDKSESSSKSKKASDEETVTKSAARKRIRNARNSSSDSDEEVSTRRKIRQVLTKASLSATTKQAEADERDRKARIAEKQKKYNRIFEEKKDATVEEVVLDYDPKTKEPVLEVHKKIVKNLKPHQVSGIQFMYDACFESLERIKNSTGSGCILAHCMGLGKTLQVISLTHTLLNHSKKTKVDKVMVVAPINTVLNWKAEYKKWMPSNSAVEVYELATSKKNYERAYTIETWHQDGGVLIIGYNLFRLLSNPANKKLSKKMREKFQEGLVDPGPDLVICDEGHLLKNEKTNLSIAMNRIKTSKRIVLTGTPLQNNLKEYWCMVQFIKPNLLGTYKEYMNRFVNPITNGQYTDSTYHDIQLMRKRSHVLHKLLDGVVQRRDYSVLEPYLPPKHEYVIFLKLSDVQVKIYKTYMEKYARKNEGSNRTSFLFNDFQQLQRICTHPRVLLDKSIEKKEKLTDDEESEGSLKDFIDDGDQSSSAKSTSSGSESGNESDGSGSGNEKKRPTRTRLTRARAAQKKENGEEDSEPEVIEEKKEWFQEFCDGEEMDNIKNSGKLTLLFEILKECEEIGDKVLVFSQSLYALNCIEYFLAKVDEATEQNETEKVGGYKGSWSLGLDYFRLDGSSSCDNRAYWCESFNNPENTRARLFLISTKAGGLGINLVSANRVIIFDVSWNPSHDVQSIYRVYRFGQIKPSYIYRFVTYGAMEMKIYERQVTKQAISKRVIDEQQIDRHYNQNDLQELYNGDLEPTDRPLPMVPKDVLLGEMLQKYENIIFKYHLHQSLLENKEAEGLNEEERKAAWEEFENEKVLRKTSATTYLGQAIPGVAGIQGMSAQAINSALMNIVRRDNPTWSEHQIKGIIPALVKQLQVQIEEQDMSMYQRVVQEINLMQQARLKESMYQQQMMKLYQQQYLFQKQQQAVLGNMKLNPQQLQSLYGAPMNPMNQMNYFAGNNQYQQTINIPSTSSNQRRRPQDVIELND</sequence>
<keyword evidence="4" id="KW-0378">Hydrolase</keyword>
<dbReference type="Gene3D" id="3.40.50.300">
    <property type="entry name" value="P-loop containing nucleotide triphosphate hydrolases"/>
    <property type="match status" value="1"/>
</dbReference>
<dbReference type="PROSITE" id="PS51192">
    <property type="entry name" value="HELICASE_ATP_BIND_1"/>
    <property type="match status" value="1"/>
</dbReference>
<dbReference type="Pfam" id="PF00176">
    <property type="entry name" value="SNF2-rel_dom"/>
    <property type="match status" value="1"/>
</dbReference>
<dbReference type="Pfam" id="PF00271">
    <property type="entry name" value="Helicase_C"/>
    <property type="match status" value="1"/>
</dbReference>
<keyword evidence="5" id="KW-0347">Helicase</keyword>
<dbReference type="InterPro" id="IPR049730">
    <property type="entry name" value="SNF2/RAD54-like_C"/>
</dbReference>
<comment type="subcellular location">
    <subcellularLocation>
        <location evidence="1">Nucleus</location>
    </subcellularLocation>
</comment>
<evidence type="ECO:0008006" key="14">
    <source>
        <dbReference type="Google" id="ProtNLM"/>
    </source>
</evidence>
<feature type="compositionally biased region" description="Basic residues" evidence="9">
    <location>
        <begin position="697"/>
        <end position="706"/>
    </location>
</feature>
<keyword evidence="6" id="KW-0067">ATP-binding</keyword>
<feature type="compositionally biased region" description="Basic and acidic residues" evidence="9">
    <location>
        <begin position="1013"/>
        <end position="1051"/>
    </location>
</feature>
<evidence type="ECO:0000256" key="3">
    <source>
        <dbReference type="ARBA" id="ARBA00022741"/>
    </source>
</evidence>
<feature type="region of interest" description="Disordered" evidence="9">
    <location>
        <begin position="697"/>
        <end position="1079"/>
    </location>
</feature>
<dbReference type="InterPro" id="IPR044574">
    <property type="entry name" value="ARIP4-like"/>
</dbReference>
<feature type="compositionally biased region" description="Polar residues" evidence="9">
    <location>
        <begin position="521"/>
        <end position="533"/>
    </location>
</feature>
<evidence type="ECO:0000256" key="2">
    <source>
        <dbReference type="ARBA" id="ARBA00007025"/>
    </source>
</evidence>
<feature type="compositionally biased region" description="Low complexity" evidence="9">
    <location>
        <begin position="1505"/>
        <end position="1524"/>
    </location>
</feature>
<dbReference type="InterPro" id="IPR027417">
    <property type="entry name" value="P-loop_NTPase"/>
</dbReference>
<evidence type="ECO:0000256" key="1">
    <source>
        <dbReference type="ARBA" id="ARBA00004123"/>
    </source>
</evidence>
<accession>A0ABM5KG12</accession>
<feature type="region of interest" description="Disordered" evidence="9">
    <location>
        <begin position="1484"/>
        <end position="1559"/>
    </location>
</feature>
<feature type="compositionally biased region" description="Basic and acidic residues" evidence="9">
    <location>
        <begin position="180"/>
        <end position="191"/>
    </location>
</feature>
<dbReference type="SMART" id="SM00490">
    <property type="entry name" value="HELICc"/>
    <property type="match status" value="1"/>
</dbReference>
<feature type="compositionally biased region" description="Basic and acidic residues" evidence="9">
    <location>
        <begin position="545"/>
        <end position="554"/>
    </location>
</feature>
<feature type="compositionally biased region" description="Polar residues" evidence="9">
    <location>
        <begin position="109"/>
        <end position="121"/>
    </location>
</feature>
<protein>
    <recommendedName>
        <fullName evidence="14">Transcriptional regulator ATRX homolog</fullName>
    </recommendedName>
</protein>
<feature type="compositionally biased region" description="Basic and acidic residues" evidence="9">
    <location>
        <begin position="780"/>
        <end position="808"/>
    </location>
</feature>
<feature type="compositionally biased region" description="Polar residues" evidence="9">
    <location>
        <begin position="281"/>
        <end position="292"/>
    </location>
</feature>
<feature type="compositionally biased region" description="Basic and acidic residues" evidence="9">
    <location>
        <begin position="387"/>
        <end position="410"/>
    </location>
</feature>